<dbReference type="GO" id="GO:0006633">
    <property type="term" value="P:fatty acid biosynthetic process"/>
    <property type="evidence" value="ECO:0007669"/>
    <property type="project" value="TreeGrafter"/>
</dbReference>
<dbReference type="RefSeq" id="WP_126777954.1">
    <property type="nucleotide sequence ID" value="NZ_NGJU01000001.1"/>
</dbReference>
<sequence>MKRLAGKVAVITGGARGLGQAMAELFAEEGAQVIALDLEPLTYSKENVVYKELNVSDAKKCQAVYQEIISEYQKIDILVNNAGITRDSLTRKMTDEQWNLVMDVNLKGVFNITRHIGPQMAEKGSGSIVNISSVVGTFGNIGQANYAATKGAVVALGKTWAKEFAMKGADVRVNTIAPGYTMTDILKTVPEELLNKFASLTMLNRLGEPEEIAKAALFLASDEASYITGQCIGVDGGMRL</sequence>
<evidence type="ECO:0000256" key="2">
    <source>
        <dbReference type="ARBA" id="ARBA00023002"/>
    </source>
</evidence>
<dbReference type="InterPro" id="IPR036291">
    <property type="entry name" value="NAD(P)-bd_dom_sf"/>
</dbReference>
<dbReference type="GO" id="GO:0048038">
    <property type="term" value="F:quinone binding"/>
    <property type="evidence" value="ECO:0007669"/>
    <property type="project" value="TreeGrafter"/>
</dbReference>
<dbReference type="PRINTS" id="PR00080">
    <property type="entry name" value="SDRFAMILY"/>
</dbReference>
<proteinExistence type="inferred from homology"/>
<protein>
    <submittedName>
        <fullName evidence="4">Beta-ketoacyl-ACP reductase</fullName>
    </submittedName>
</protein>
<evidence type="ECO:0000256" key="1">
    <source>
        <dbReference type="ARBA" id="ARBA00006484"/>
    </source>
</evidence>
<organism evidence="4 5">
    <name type="scientific">Vagococcus salmoninarum</name>
    <dbReference type="NCBI Taxonomy" id="2739"/>
    <lineage>
        <taxon>Bacteria</taxon>
        <taxon>Bacillati</taxon>
        <taxon>Bacillota</taxon>
        <taxon>Bacilli</taxon>
        <taxon>Lactobacillales</taxon>
        <taxon>Enterococcaceae</taxon>
        <taxon>Vagococcus</taxon>
    </lineage>
</organism>
<dbReference type="EMBL" id="NGJU01000001">
    <property type="protein sequence ID" value="RST97833.1"/>
    <property type="molecule type" value="Genomic_DNA"/>
</dbReference>
<dbReference type="SMART" id="SM00822">
    <property type="entry name" value="PKS_KR"/>
    <property type="match status" value="1"/>
</dbReference>
<dbReference type="PRINTS" id="PR00081">
    <property type="entry name" value="GDHRDH"/>
</dbReference>
<dbReference type="PANTHER" id="PTHR42760">
    <property type="entry name" value="SHORT-CHAIN DEHYDROGENASES/REDUCTASES FAMILY MEMBER"/>
    <property type="match status" value="1"/>
</dbReference>
<comment type="similarity">
    <text evidence="1">Belongs to the short-chain dehydrogenases/reductases (SDR) family.</text>
</comment>
<dbReference type="AlphaFoldDB" id="A0A429ZVN8"/>
<dbReference type="FunFam" id="3.40.50.720:FF:000084">
    <property type="entry name" value="Short-chain dehydrogenase reductase"/>
    <property type="match status" value="1"/>
</dbReference>
<dbReference type="InterPro" id="IPR020904">
    <property type="entry name" value="Sc_DH/Rdtase_CS"/>
</dbReference>
<dbReference type="NCBIfam" id="NF009466">
    <property type="entry name" value="PRK12826.1-2"/>
    <property type="match status" value="1"/>
</dbReference>
<name>A0A429ZVN8_9ENTE</name>
<dbReference type="GO" id="GO:0016616">
    <property type="term" value="F:oxidoreductase activity, acting on the CH-OH group of donors, NAD or NADP as acceptor"/>
    <property type="evidence" value="ECO:0007669"/>
    <property type="project" value="UniProtKB-ARBA"/>
</dbReference>
<dbReference type="InterPro" id="IPR002347">
    <property type="entry name" value="SDR_fam"/>
</dbReference>
<dbReference type="Pfam" id="PF13561">
    <property type="entry name" value="adh_short_C2"/>
    <property type="match status" value="1"/>
</dbReference>
<dbReference type="GeneID" id="98566859"/>
<dbReference type="PANTHER" id="PTHR42760:SF133">
    <property type="entry name" value="3-OXOACYL-[ACYL-CARRIER-PROTEIN] REDUCTASE"/>
    <property type="match status" value="1"/>
</dbReference>
<keyword evidence="2" id="KW-0560">Oxidoreductase</keyword>
<evidence type="ECO:0000313" key="4">
    <source>
        <dbReference type="EMBL" id="RST97833.1"/>
    </source>
</evidence>
<gene>
    <name evidence="4" type="ORF">CBF35_00640</name>
</gene>
<evidence type="ECO:0000259" key="3">
    <source>
        <dbReference type="SMART" id="SM00822"/>
    </source>
</evidence>
<dbReference type="GO" id="GO:0008206">
    <property type="term" value="P:bile acid metabolic process"/>
    <property type="evidence" value="ECO:0007669"/>
    <property type="project" value="UniProtKB-ARBA"/>
</dbReference>
<feature type="domain" description="Ketoreductase" evidence="3">
    <location>
        <begin position="7"/>
        <end position="179"/>
    </location>
</feature>
<dbReference type="PROSITE" id="PS00061">
    <property type="entry name" value="ADH_SHORT"/>
    <property type="match status" value="1"/>
</dbReference>
<dbReference type="InterPro" id="IPR057326">
    <property type="entry name" value="KR_dom"/>
</dbReference>
<dbReference type="SUPFAM" id="SSF51735">
    <property type="entry name" value="NAD(P)-binding Rossmann-fold domains"/>
    <property type="match status" value="1"/>
</dbReference>
<comment type="caution">
    <text evidence="4">The sequence shown here is derived from an EMBL/GenBank/DDBJ whole genome shotgun (WGS) entry which is preliminary data.</text>
</comment>
<dbReference type="Proteomes" id="UP000287239">
    <property type="component" value="Unassembled WGS sequence"/>
</dbReference>
<dbReference type="Gene3D" id="3.40.50.720">
    <property type="entry name" value="NAD(P)-binding Rossmann-like Domain"/>
    <property type="match status" value="1"/>
</dbReference>
<accession>A0A429ZVN8</accession>
<reference evidence="4 5" key="1">
    <citation type="submission" date="2017-05" db="EMBL/GenBank/DDBJ databases">
        <title>Vagococcus spp. assemblies.</title>
        <authorList>
            <person name="Gulvik C.A."/>
        </authorList>
    </citation>
    <scope>NUCLEOTIDE SEQUENCE [LARGE SCALE GENOMIC DNA]</scope>
    <source>
        <strain evidence="4 5">NCFB 2777</strain>
    </source>
</reference>
<evidence type="ECO:0000313" key="5">
    <source>
        <dbReference type="Proteomes" id="UP000287239"/>
    </source>
</evidence>
<keyword evidence="5" id="KW-1185">Reference proteome</keyword>
<dbReference type="OrthoDB" id="9803333at2"/>